<dbReference type="OMA" id="YVARRTD"/>
<feature type="domain" description="Halobacterial output" evidence="1">
    <location>
        <begin position="2"/>
        <end position="62"/>
    </location>
</feature>
<sequence length="86" mass="9331">MAIIDYVARRTDTDPVELEPLYDAIDPDALDALAASDAFTSLEFEYADRTIEVETADGEFHVSFAEVGVTADEQRTTVDTGSSPSL</sequence>
<reference evidence="2 3" key="1">
    <citation type="submission" date="2016-10" db="EMBL/GenBank/DDBJ databases">
        <authorList>
            <person name="de Groot N.N."/>
        </authorList>
    </citation>
    <scope>NUCLEOTIDE SEQUENCE [LARGE SCALE GENOMIC DNA]</scope>
    <source>
        <strain evidence="2 3">SP2</strain>
    </source>
</reference>
<proteinExistence type="predicted"/>
<evidence type="ECO:0000259" key="1">
    <source>
        <dbReference type="Pfam" id="PF18545"/>
    </source>
</evidence>
<accession>A0A1I3KGS6</accession>
<dbReference type="OrthoDB" id="271604at2157"/>
<dbReference type="EMBL" id="FORO01000004">
    <property type="protein sequence ID" value="SFI71653.1"/>
    <property type="molecule type" value="Genomic_DNA"/>
</dbReference>
<dbReference type="Pfam" id="PF18545">
    <property type="entry name" value="HalOD1"/>
    <property type="match status" value="1"/>
</dbReference>
<organism evidence="2 3">
    <name type="scientific">Natronobacterium gregoryi</name>
    <dbReference type="NCBI Taxonomy" id="44930"/>
    <lineage>
        <taxon>Archaea</taxon>
        <taxon>Methanobacteriati</taxon>
        <taxon>Methanobacteriota</taxon>
        <taxon>Stenosarchaea group</taxon>
        <taxon>Halobacteria</taxon>
        <taxon>Halobacteriales</taxon>
        <taxon>Natrialbaceae</taxon>
        <taxon>Natronobacterium</taxon>
    </lineage>
</organism>
<dbReference type="AlphaFoldDB" id="A0A1I3KGS6"/>
<name>A0A1I3KGS6_9EURY</name>
<evidence type="ECO:0000313" key="2">
    <source>
        <dbReference type="EMBL" id="SFI71653.1"/>
    </source>
</evidence>
<protein>
    <recommendedName>
        <fullName evidence="1">Halobacterial output domain-containing protein</fullName>
    </recommendedName>
</protein>
<dbReference type="Proteomes" id="UP000182829">
    <property type="component" value="Unassembled WGS sequence"/>
</dbReference>
<evidence type="ECO:0000313" key="3">
    <source>
        <dbReference type="Proteomes" id="UP000182829"/>
    </source>
</evidence>
<dbReference type="InterPro" id="IPR040624">
    <property type="entry name" value="HalOD1"/>
</dbReference>
<gene>
    <name evidence="2" type="ORF">SAMN05443661_10452</name>
</gene>